<reference evidence="2" key="2">
    <citation type="submission" date="2015-01" db="EMBL/GenBank/DDBJ databases">
        <title>Evolutionary Origins and Diversification of the Mycorrhizal Mutualists.</title>
        <authorList>
            <consortium name="DOE Joint Genome Institute"/>
            <consortium name="Mycorrhizal Genomics Consortium"/>
            <person name="Kohler A."/>
            <person name="Kuo A."/>
            <person name="Nagy L.G."/>
            <person name="Floudas D."/>
            <person name="Copeland A."/>
            <person name="Barry K.W."/>
            <person name="Cichocki N."/>
            <person name="Veneault-Fourrey C."/>
            <person name="LaButti K."/>
            <person name="Lindquist E.A."/>
            <person name="Lipzen A."/>
            <person name="Lundell T."/>
            <person name="Morin E."/>
            <person name="Murat C."/>
            <person name="Riley R."/>
            <person name="Ohm R."/>
            <person name="Sun H."/>
            <person name="Tunlid A."/>
            <person name="Henrissat B."/>
            <person name="Grigoriev I.V."/>
            <person name="Hibbett D.S."/>
            <person name="Martin F."/>
        </authorList>
    </citation>
    <scope>NUCLEOTIDE SEQUENCE [LARGE SCALE GENOMIC DNA]</scope>
    <source>
        <strain evidence="2">UH-Slu-Lm8-n1</strain>
    </source>
</reference>
<dbReference type="AlphaFoldDB" id="A0A0D0AEY3"/>
<evidence type="ECO:0000313" key="1">
    <source>
        <dbReference type="EMBL" id="KIK32782.1"/>
    </source>
</evidence>
<dbReference type="InParanoid" id="A0A0D0AEY3"/>
<organism evidence="1 2">
    <name type="scientific">Suillus luteus UH-Slu-Lm8-n1</name>
    <dbReference type="NCBI Taxonomy" id="930992"/>
    <lineage>
        <taxon>Eukaryota</taxon>
        <taxon>Fungi</taxon>
        <taxon>Dikarya</taxon>
        <taxon>Basidiomycota</taxon>
        <taxon>Agaricomycotina</taxon>
        <taxon>Agaricomycetes</taxon>
        <taxon>Agaricomycetidae</taxon>
        <taxon>Boletales</taxon>
        <taxon>Suillineae</taxon>
        <taxon>Suillaceae</taxon>
        <taxon>Suillus</taxon>
    </lineage>
</organism>
<dbReference type="EMBL" id="KN836114">
    <property type="protein sequence ID" value="KIK32782.1"/>
    <property type="molecule type" value="Genomic_DNA"/>
</dbReference>
<gene>
    <name evidence="1" type="ORF">CY34DRAFT_814069</name>
</gene>
<dbReference type="Proteomes" id="UP000054485">
    <property type="component" value="Unassembled WGS sequence"/>
</dbReference>
<accession>A0A0D0AEY3</accession>
<sequence length="99" mass="11439">MRQEPAQTVCTIPDMVLHHNVSRTDGIDKKFSIRKQVSHLLYDGTEKKSYMVERQRLPHLSFTLTEPGNLCTPGSGIKQRKFSHKTMQQHCNQTHNKAH</sequence>
<name>A0A0D0AEY3_9AGAM</name>
<dbReference type="HOGENOM" id="CLU_2321940_0_0_1"/>
<keyword evidence="2" id="KW-1185">Reference proteome</keyword>
<evidence type="ECO:0000313" key="2">
    <source>
        <dbReference type="Proteomes" id="UP000054485"/>
    </source>
</evidence>
<reference evidence="1 2" key="1">
    <citation type="submission" date="2014-04" db="EMBL/GenBank/DDBJ databases">
        <authorList>
            <consortium name="DOE Joint Genome Institute"/>
            <person name="Kuo A."/>
            <person name="Ruytinx J."/>
            <person name="Rineau F."/>
            <person name="Colpaert J."/>
            <person name="Kohler A."/>
            <person name="Nagy L.G."/>
            <person name="Floudas D."/>
            <person name="Copeland A."/>
            <person name="Barry K.W."/>
            <person name="Cichocki N."/>
            <person name="Veneault-Fourrey C."/>
            <person name="LaButti K."/>
            <person name="Lindquist E.A."/>
            <person name="Lipzen A."/>
            <person name="Lundell T."/>
            <person name="Morin E."/>
            <person name="Murat C."/>
            <person name="Sun H."/>
            <person name="Tunlid A."/>
            <person name="Henrissat B."/>
            <person name="Grigoriev I.V."/>
            <person name="Hibbett D.S."/>
            <person name="Martin F."/>
            <person name="Nordberg H.P."/>
            <person name="Cantor M.N."/>
            <person name="Hua S.X."/>
        </authorList>
    </citation>
    <scope>NUCLEOTIDE SEQUENCE [LARGE SCALE GENOMIC DNA]</scope>
    <source>
        <strain evidence="1 2">UH-Slu-Lm8-n1</strain>
    </source>
</reference>
<proteinExistence type="predicted"/>
<protein>
    <submittedName>
        <fullName evidence="1">Uncharacterized protein</fullName>
    </submittedName>
</protein>